<feature type="region of interest" description="Disordered" evidence="7">
    <location>
        <begin position="1420"/>
        <end position="1460"/>
    </location>
</feature>
<comment type="subcellular location">
    <subcellularLocation>
        <location evidence="1">Membrane</location>
        <topology evidence="1">Multi-pass membrane protein</topology>
    </subcellularLocation>
</comment>
<keyword evidence="6 8" id="KW-0472">Membrane</keyword>
<feature type="transmembrane region" description="Helical" evidence="8">
    <location>
        <begin position="1071"/>
        <end position="1094"/>
    </location>
</feature>
<feature type="transmembrane region" description="Helical" evidence="8">
    <location>
        <begin position="189"/>
        <end position="212"/>
    </location>
</feature>
<feature type="transmembrane region" description="Helical" evidence="8">
    <location>
        <begin position="1252"/>
        <end position="1272"/>
    </location>
</feature>
<feature type="region of interest" description="Disordered" evidence="7">
    <location>
        <begin position="1374"/>
        <end position="1394"/>
    </location>
</feature>
<dbReference type="PANTHER" id="PTHR22914:SF42">
    <property type="entry name" value="CHITIN SYNTHASE"/>
    <property type="match status" value="1"/>
</dbReference>
<dbReference type="PANTHER" id="PTHR22914">
    <property type="entry name" value="CHITIN SYNTHASE"/>
    <property type="match status" value="1"/>
</dbReference>
<evidence type="ECO:0000256" key="4">
    <source>
        <dbReference type="ARBA" id="ARBA00022692"/>
    </source>
</evidence>
<feature type="compositionally biased region" description="Polar residues" evidence="7">
    <location>
        <begin position="1374"/>
        <end position="1383"/>
    </location>
</feature>
<feature type="transmembrane region" description="Helical" evidence="8">
    <location>
        <begin position="1015"/>
        <end position="1036"/>
    </location>
</feature>
<evidence type="ECO:0000256" key="6">
    <source>
        <dbReference type="ARBA" id="ARBA00023136"/>
    </source>
</evidence>
<keyword evidence="3" id="KW-0808">Transferase</keyword>
<dbReference type="STRING" id="7574.A0A1S3I7S5"/>
<feature type="region of interest" description="Disordered" evidence="7">
    <location>
        <begin position="1"/>
        <end position="23"/>
    </location>
</feature>
<keyword evidence="5 8" id="KW-1133">Transmembrane helix</keyword>
<evidence type="ECO:0000256" key="3">
    <source>
        <dbReference type="ARBA" id="ARBA00022676"/>
    </source>
</evidence>
<evidence type="ECO:0000313" key="10">
    <source>
        <dbReference type="RefSeq" id="XP_013394247.1"/>
    </source>
</evidence>
<protein>
    <recommendedName>
        <fullName evidence="2">chitin synthase</fullName>
        <ecNumber evidence="2">2.4.1.16</ecNumber>
    </recommendedName>
</protein>
<dbReference type="GO" id="GO:0006031">
    <property type="term" value="P:chitin biosynthetic process"/>
    <property type="evidence" value="ECO:0007669"/>
    <property type="project" value="TreeGrafter"/>
</dbReference>
<feature type="transmembrane region" description="Helical" evidence="8">
    <location>
        <begin position="382"/>
        <end position="406"/>
    </location>
</feature>
<reference evidence="10 11" key="1">
    <citation type="submission" date="2025-04" db="UniProtKB">
        <authorList>
            <consortium name="RefSeq"/>
        </authorList>
    </citation>
    <scope>IDENTIFICATION</scope>
    <source>
        <tissue evidence="10 11">Gonads</tissue>
    </source>
</reference>
<feature type="compositionally biased region" description="Polar residues" evidence="7">
    <location>
        <begin position="1342"/>
        <end position="1356"/>
    </location>
</feature>
<feature type="region of interest" description="Disordered" evidence="7">
    <location>
        <begin position="1339"/>
        <end position="1361"/>
    </location>
</feature>
<keyword evidence="9" id="KW-1185">Reference proteome</keyword>
<feature type="transmembrane region" description="Helical" evidence="8">
    <location>
        <begin position="336"/>
        <end position="356"/>
    </location>
</feature>
<dbReference type="RefSeq" id="XP_013394248.1">
    <property type="nucleotide sequence ID" value="XM_013538794.1"/>
</dbReference>
<dbReference type="GO" id="GO:0016020">
    <property type="term" value="C:membrane"/>
    <property type="evidence" value="ECO:0007669"/>
    <property type="project" value="UniProtKB-SubCell"/>
</dbReference>
<feature type="transmembrane region" description="Helical" evidence="8">
    <location>
        <begin position="1048"/>
        <end position="1065"/>
    </location>
</feature>
<evidence type="ECO:0000313" key="9">
    <source>
        <dbReference type="Proteomes" id="UP000085678"/>
    </source>
</evidence>
<dbReference type="EC" id="2.4.1.16" evidence="2"/>
<feature type="transmembrane region" description="Helical" evidence="8">
    <location>
        <begin position="946"/>
        <end position="976"/>
    </location>
</feature>
<feature type="transmembrane region" description="Helical" evidence="8">
    <location>
        <begin position="983"/>
        <end position="1003"/>
    </location>
</feature>
<evidence type="ECO:0000256" key="1">
    <source>
        <dbReference type="ARBA" id="ARBA00004141"/>
    </source>
</evidence>
<feature type="transmembrane region" description="Helical" evidence="8">
    <location>
        <begin position="413"/>
        <end position="433"/>
    </location>
</feature>
<dbReference type="GO" id="GO:0004100">
    <property type="term" value="F:chitin synthase activity"/>
    <property type="evidence" value="ECO:0007669"/>
    <property type="project" value="UniProtKB-EC"/>
</dbReference>
<dbReference type="Proteomes" id="UP000085678">
    <property type="component" value="Unplaced"/>
</dbReference>
<evidence type="ECO:0000256" key="8">
    <source>
        <dbReference type="SAM" id="Phobius"/>
    </source>
</evidence>
<dbReference type="Pfam" id="PF03142">
    <property type="entry name" value="Chitin_synth_2"/>
    <property type="match status" value="1"/>
</dbReference>
<dbReference type="InterPro" id="IPR004835">
    <property type="entry name" value="Chitin_synth"/>
</dbReference>
<feature type="transmembrane region" description="Helical" evidence="8">
    <location>
        <begin position="61"/>
        <end position="80"/>
    </location>
</feature>
<dbReference type="GeneID" id="106161776"/>
<feature type="transmembrane region" description="Helical" evidence="8">
    <location>
        <begin position="1292"/>
        <end position="1314"/>
    </location>
</feature>
<name>A0A1S3I7S5_LINAN</name>
<dbReference type="SUPFAM" id="SSF53448">
    <property type="entry name" value="Nucleotide-diphospho-sugar transferases"/>
    <property type="match status" value="1"/>
</dbReference>
<evidence type="ECO:0000256" key="7">
    <source>
        <dbReference type="SAM" id="MobiDB-lite"/>
    </source>
</evidence>
<feature type="transmembrane region" description="Helical" evidence="8">
    <location>
        <begin position="123"/>
        <end position="150"/>
    </location>
</feature>
<organism evidence="9 11">
    <name type="scientific">Lingula anatina</name>
    <name type="common">Brachiopod</name>
    <name type="synonym">Lingula unguis</name>
    <dbReference type="NCBI Taxonomy" id="7574"/>
    <lineage>
        <taxon>Eukaryota</taxon>
        <taxon>Metazoa</taxon>
        <taxon>Spiralia</taxon>
        <taxon>Lophotrochozoa</taxon>
        <taxon>Brachiopoda</taxon>
        <taxon>Linguliformea</taxon>
        <taxon>Lingulata</taxon>
        <taxon>Lingulida</taxon>
        <taxon>Linguloidea</taxon>
        <taxon>Lingulidae</taxon>
        <taxon>Lingula</taxon>
    </lineage>
</organism>
<keyword evidence="4 8" id="KW-0812">Transmembrane</keyword>
<feature type="transmembrane region" description="Helical" evidence="8">
    <location>
        <begin position="286"/>
        <end position="306"/>
    </location>
</feature>
<gene>
    <name evidence="10 11" type="primary">LOC106161776</name>
</gene>
<feature type="transmembrane region" description="Helical" evidence="8">
    <location>
        <begin position="255"/>
        <end position="274"/>
    </location>
</feature>
<accession>A0A1S3I7S5</accession>
<evidence type="ECO:0000256" key="2">
    <source>
        <dbReference type="ARBA" id="ARBA00012543"/>
    </source>
</evidence>
<dbReference type="OrthoDB" id="370884at2759"/>
<dbReference type="InterPro" id="IPR029044">
    <property type="entry name" value="Nucleotide-diphossugar_trans"/>
</dbReference>
<keyword evidence="3" id="KW-0328">Glycosyltransferase</keyword>
<dbReference type="GO" id="GO:0071944">
    <property type="term" value="C:cell periphery"/>
    <property type="evidence" value="ECO:0007669"/>
    <property type="project" value="TreeGrafter"/>
</dbReference>
<feature type="compositionally biased region" description="Basic residues" evidence="7">
    <location>
        <begin position="1424"/>
        <end position="1446"/>
    </location>
</feature>
<dbReference type="RefSeq" id="XP_013394247.1">
    <property type="nucleotide sequence ID" value="XM_013538793.1"/>
</dbReference>
<sequence>MSDEDRTQGGVGEDNSTVSITEGTGTTATTKAYDFRVFRKKTKKRKQPDDEESTVDKCCSVISLLLFGIVTLVIIIAGVASNRILIVVSISKIKENRTYASNHSTASKATNLTTFDDEKAEKLRWYCLLLGSMLAPVVLGFIGSVSSACFQSARKKGTKFMAQDFSDQLTEGYVSEDKKMPLGAFAKRIISLIVLTSIPEILHSGGMCLFVFKTLLEIHTLDIMPLFYATGLVPALLLLIIHIKSDRQSRGIKSFDILLDILVVLIQLGCVVFICWNWDSQSLRNFAPSSVWTLPVAILLISFGWWENFVNTDAKNYISVPIKNFKTEMRRHRSLIYSYVLFFKMIATLCFALGILNWNGFSVEDIQRFLISDQSLDEIERVALISVGCILGFAALLSYLSIFLTCTMGIPKFGYVCVVISMIVSAIGVFIPMCSEGTSAFIEKYTPDQTLGGVIRRWLVGSLSPNCDPHNPSHVGTQIGLYIALLLSHLLLNRHVWSALGKTAIPSLKWIFVQPLYCGILLEQSFMFRRRLPKDVDVDGGNVDSVEDVAHIPSSEQSEKKKPMVYACGTMWHESEIEMRQMLASIIRLDTAVKKEDSIFDYETHIMFDDAFTYTTETTETETKGEVKKTTYIRNTVNNYVNSFFRIILEDVFGQDVDHEIVKRVIRGFGKARQAPDVEHNQTEQTANVEDNTRTPATCIKVTRTPYGGRLEIKMNNTTLYVHLKDKDKIRHRKRWSQVMYMYYLLQYNTNPENPDRKHDENDLDNVYLLALDGDVDFHADALTSLVKEMASDKKLGAACGRIHPIGSGPMVWYQKFEYAIGHWLQKSAEHVLGCVLCSPGCFSLFRGKAVMEVIDIYSNRPKKAVDYLQFDQGEDRWLCTLLLQNGRSIKYCAASDAWTYAPETFSEFYNQRRRWSVSTIANLYDLLSNGWQTSTRNDNISFGFIVYQALLLVSTLLGPATVLMAISTSITTLLVPNLSNDTAGVFVTNGIILLPIIFYIWVSFTQTKNVQLNVATILSGMYALLMVATLVGIIVEVGTNVGSMSSIIFLILVAVFVTTALIHPKELYCVFYGLLYFVAIPSMYVFLTIYSLSNLNDVSWGTRETPKLDHDSEGHGLPRKVTKSSEDGFNCDSFFGCICRCRKDNAGQMENGVASQNSPTYATADKGSLPPLKAKKWNRVKELVFKEYTWTSAFSTNMWHKQTKTTVNLKEQNKYEYTFWKHLIKFRLEPIDKNADEEILKKDLKTLRNNSMIFVLSCNAVWIAFTILIQNQSDILIRWRDHNGYEQKSDVLSLLFLSLFILMTIIQFICMLWHRFWTLIHYMSTAVSSLKFGKNRVHPLNDNSDMNGPGTSENRSGGREAAYVSNTGELENRQAISASSRQPVDAETSRSGATHLTHRSFPLGFLEPAANHQINSITEAIKKPKNKHKKNTKTKRKGKTKKNRDKKSNGQPPSEYVAA</sequence>
<evidence type="ECO:0000313" key="11">
    <source>
        <dbReference type="RefSeq" id="XP_013394248.1"/>
    </source>
</evidence>
<proteinExistence type="predicted"/>
<feature type="transmembrane region" description="Helical" evidence="8">
    <location>
        <begin position="224"/>
        <end position="243"/>
    </location>
</feature>
<evidence type="ECO:0000256" key="5">
    <source>
        <dbReference type="ARBA" id="ARBA00022989"/>
    </source>
</evidence>
<dbReference type="KEGG" id="lak:106161776"/>